<proteinExistence type="predicted"/>
<accession>A0A9N7UM24</accession>
<protein>
    <submittedName>
        <fullName evidence="2">Uncharacterized protein</fullName>
    </submittedName>
</protein>
<comment type="caution">
    <text evidence="2">The sequence shown here is derived from an EMBL/GenBank/DDBJ whole genome shotgun (WGS) entry which is preliminary data.</text>
</comment>
<dbReference type="AlphaFoldDB" id="A0A9N7UM24"/>
<organism evidence="2 3">
    <name type="scientific">Pleuronectes platessa</name>
    <name type="common">European plaice</name>
    <dbReference type="NCBI Taxonomy" id="8262"/>
    <lineage>
        <taxon>Eukaryota</taxon>
        <taxon>Metazoa</taxon>
        <taxon>Chordata</taxon>
        <taxon>Craniata</taxon>
        <taxon>Vertebrata</taxon>
        <taxon>Euteleostomi</taxon>
        <taxon>Actinopterygii</taxon>
        <taxon>Neopterygii</taxon>
        <taxon>Teleostei</taxon>
        <taxon>Neoteleostei</taxon>
        <taxon>Acanthomorphata</taxon>
        <taxon>Carangaria</taxon>
        <taxon>Pleuronectiformes</taxon>
        <taxon>Pleuronectoidei</taxon>
        <taxon>Pleuronectidae</taxon>
        <taxon>Pleuronectes</taxon>
    </lineage>
</organism>
<feature type="non-terminal residue" evidence="2">
    <location>
        <position position="1"/>
    </location>
</feature>
<name>A0A9N7UM24_PLEPL</name>
<dbReference type="Proteomes" id="UP001153269">
    <property type="component" value="Unassembled WGS sequence"/>
</dbReference>
<evidence type="ECO:0000313" key="3">
    <source>
        <dbReference type="Proteomes" id="UP001153269"/>
    </source>
</evidence>
<evidence type="ECO:0000256" key="1">
    <source>
        <dbReference type="SAM" id="MobiDB-lite"/>
    </source>
</evidence>
<dbReference type="EMBL" id="CADEAL010001551">
    <property type="protein sequence ID" value="CAB1433296.1"/>
    <property type="molecule type" value="Genomic_DNA"/>
</dbReference>
<feature type="region of interest" description="Disordered" evidence="1">
    <location>
        <begin position="70"/>
        <end position="105"/>
    </location>
</feature>
<evidence type="ECO:0000313" key="2">
    <source>
        <dbReference type="EMBL" id="CAB1433296.1"/>
    </source>
</evidence>
<gene>
    <name evidence="2" type="ORF">PLEPLA_LOCUS21386</name>
</gene>
<reference evidence="2" key="1">
    <citation type="submission" date="2020-03" db="EMBL/GenBank/DDBJ databases">
        <authorList>
            <person name="Weist P."/>
        </authorList>
    </citation>
    <scope>NUCLEOTIDE SEQUENCE</scope>
</reference>
<keyword evidence="3" id="KW-1185">Reference proteome</keyword>
<sequence>AYHRHTNRELEWESFRLNHRRESEPVLLVGDGRNEQRTVPGGGGWGRCMSPGCKCSALCHCEEEHKASFDEEGGTEDLRAPPGAFHTARPDLRLSSWGRHPQGDGDGRWRMEAGWRLCSQATTSFHTASRLLEEESGPWTEPDEAQAGCYREQMFFHYLHYW</sequence>